<evidence type="ECO:0008006" key="4">
    <source>
        <dbReference type="Google" id="ProtNLM"/>
    </source>
</evidence>
<organism evidence="2 3">
    <name type="scientific">Sporosarcina psychrophila</name>
    <name type="common">Bacillus psychrophilus</name>
    <dbReference type="NCBI Taxonomy" id="1476"/>
    <lineage>
        <taxon>Bacteria</taxon>
        <taxon>Bacillati</taxon>
        <taxon>Bacillota</taxon>
        <taxon>Bacilli</taxon>
        <taxon>Bacillales</taxon>
        <taxon>Caryophanaceae</taxon>
        <taxon>Sporosarcina</taxon>
    </lineage>
</organism>
<feature type="transmembrane region" description="Helical" evidence="1">
    <location>
        <begin position="65"/>
        <end position="87"/>
    </location>
</feature>
<name>A0ABV2KBU0_SPOPS</name>
<evidence type="ECO:0000256" key="1">
    <source>
        <dbReference type="SAM" id="Phobius"/>
    </source>
</evidence>
<sequence>MSNVLSLGAFGVLFIVAGLLIGLAALQEGTRRSWSLLIGGLLGALMLGLYTMASFEGSLNDMLPLRYAVVTGFNVIIAGVGGIGLWINKRRT</sequence>
<accession>A0ABV2KBU0</accession>
<dbReference type="Proteomes" id="UP001549104">
    <property type="component" value="Unassembled WGS sequence"/>
</dbReference>
<dbReference type="RefSeq" id="WP_354314216.1">
    <property type="nucleotide sequence ID" value="NZ_JBEPME010000005.1"/>
</dbReference>
<gene>
    <name evidence="2" type="ORF">ABIC55_003662</name>
</gene>
<keyword evidence="1" id="KW-0472">Membrane</keyword>
<comment type="caution">
    <text evidence="2">The sequence shown here is derived from an EMBL/GenBank/DDBJ whole genome shotgun (WGS) entry which is preliminary data.</text>
</comment>
<feature type="transmembrane region" description="Helical" evidence="1">
    <location>
        <begin position="6"/>
        <end position="26"/>
    </location>
</feature>
<keyword evidence="1" id="KW-1133">Transmembrane helix</keyword>
<proteinExistence type="predicted"/>
<reference evidence="2 3" key="1">
    <citation type="submission" date="2024-06" db="EMBL/GenBank/DDBJ databases">
        <title>Sorghum-associated microbial communities from plants grown in Nebraska, USA.</title>
        <authorList>
            <person name="Schachtman D."/>
        </authorList>
    </citation>
    <scope>NUCLEOTIDE SEQUENCE [LARGE SCALE GENOMIC DNA]</scope>
    <source>
        <strain evidence="2 3">1288</strain>
    </source>
</reference>
<feature type="transmembrane region" description="Helical" evidence="1">
    <location>
        <begin position="33"/>
        <end position="53"/>
    </location>
</feature>
<evidence type="ECO:0000313" key="2">
    <source>
        <dbReference type="EMBL" id="MET3658545.1"/>
    </source>
</evidence>
<protein>
    <recommendedName>
        <fullName evidence="4">GlsB/YeaQ/YmgE family stress response membrane protein</fullName>
    </recommendedName>
</protein>
<evidence type="ECO:0000313" key="3">
    <source>
        <dbReference type="Proteomes" id="UP001549104"/>
    </source>
</evidence>
<keyword evidence="1" id="KW-0812">Transmembrane</keyword>
<keyword evidence="3" id="KW-1185">Reference proteome</keyword>
<dbReference type="EMBL" id="JBEPME010000005">
    <property type="protein sequence ID" value="MET3658545.1"/>
    <property type="molecule type" value="Genomic_DNA"/>
</dbReference>